<dbReference type="KEGG" id="esj:SJ05684_b60300"/>
<protein>
    <submittedName>
        <fullName evidence="2">Uncharacterized protein</fullName>
    </submittedName>
</protein>
<accession>A0A249PMR6</accession>
<geneLocation type="plasmid" evidence="3">
    <name>psj05684b</name>
</geneLocation>
<dbReference type="AlphaFoldDB" id="A0A249PMR6"/>
<evidence type="ECO:0000256" key="1">
    <source>
        <dbReference type="SAM" id="MobiDB-lite"/>
    </source>
</evidence>
<dbReference type="Proteomes" id="UP000217211">
    <property type="component" value="Plasmid pSJ05684b"/>
</dbReference>
<reference evidence="2 3" key="1">
    <citation type="submission" date="2017-08" db="EMBL/GenBank/DDBJ databases">
        <title>Multipartite genome sequences of Sinorhizobium species nodulating soybeans.</title>
        <authorList>
            <person name="Tian C.F."/>
        </authorList>
    </citation>
    <scope>NUCLEOTIDE SEQUENCE [LARGE SCALE GENOMIC DNA]</scope>
    <source>
        <strain evidence="2 3">CCBAU 05684</strain>
        <plasmid evidence="3">psj05684b</plasmid>
    </source>
</reference>
<sequence>MRRPARRANPPRGWVVPLRAAGGFRWRQKTMPRRASPQAGDGRIVTDTPAADHASVAHPFLVPSLKSGRRAGPPLSFRH</sequence>
<dbReference type="EMBL" id="CP023068">
    <property type="protein sequence ID" value="ASY67012.1"/>
    <property type="molecule type" value="Genomic_DNA"/>
</dbReference>
<organism evidence="2 3">
    <name type="scientific">Sinorhizobium sojae CCBAU 05684</name>
    <dbReference type="NCBI Taxonomy" id="716928"/>
    <lineage>
        <taxon>Bacteria</taxon>
        <taxon>Pseudomonadati</taxon>
        <taxon>Pseudomonadota</taxon>
        <taxon>Alphaproteobacteria</taxon>
        <taxon>Hyphomicrobiales</taxon>
        <taxon>Rhizobiaceae</taxon>
        <taxon>Sinorhizobium/Ensifer group</taxon>
        <taxon>Sinorhizobium</taxon>
    </lineage>
</organism>
<keyword evidence="3" id="KW-1185">Reference proteome</keyword>
<evidence type="ECO:0000313" key="3">
    <source>
        <dbReference type="Proteomes" id="UP000217211"/>
    </source>
</evidence>
<feature type="region of interest" description="Disordered" evidence="1">
    <location>
        <begin position="28"/>
        <end position="56"/>
    </location>
</feature>
<evidence type="ECO:0000313" key="2">
    <source>
        <dbReference type="EMBL" id="ASY67012.1"/>
    </source>
</evidence>
<keyword evidence="2" id="KW-0614">Plasmid</keyword>
<name>A0A249PMR6_9HYPH</name>
<gene>
    <name evidence="2" type="ORF">SJ05684_b60300</name>
</gene>
<proteinExistence type="predicted"/>